<name>A0A8H5GTB4_9AGAR</name>
<dbReference type="Pfam" id="PF23305">
    <property type="entry name" value="DUF7082"/>
    <property type="match status" value="1"/>
</dbReference>
<feature type="region of interest" description="Disordered" evidence="1">
    <location>
        <begin position="642"/>
        <end position="661"/>
    </location>
</feature>
<gene>
    <name evidence="3" type="ORF">D9758_002072</name>
</gene>
<dbReference type="PANTHER" id="PTHR39463:SF1">
    <property type="entry name" value="MEDUSA"/>
    <property type="match status" value="1"/>
</dbReference>
<evidence type="ECO:0000313" key="4">
    <source>
        <dbReference type="Proteomes" id="UP000559256"/>
    </source>
</evidence>
<protein>
    <recommendedName>
        <fullName evidence="2">DUF7082 domain-containing protein</fullName>
    </recommendedName>
</protein>
<feature type="region of interest" description="Disordered" evidence="1">
    <location>
        <begin position="64"/>
        <end position="107"/>
    </location>
</feature>
<reference evidence="3 4" key="1">
    <citation type="journal article" date="2020" name="ISME J.">
        <title>Uncovering the hidden diversity of litter-decomposition mechanisms in mushroom-forming fungi.</title>
        <authorList>
            <person name="Floudas D."/>
            <person name="Bentzer J."/>
            <person name="Ahren D."/>
            <person name="Johansson T."/>
            <person name="Persson P."/>
            <person name="Tunlid A."/>
        </authorList>
    </citation>
    <scope>NUCLEOTIDE SEQUENCE [LARGE SCALE GENOMIC DNA]</scope>
    <source>
        <strain evidence="3 4">CBS 291.85</strain>
    </source>
</reference>
<feature type="domain" description="DUF7082" evidence="2">
    <location>
        <begin position="411"/>
        <end position="562"/>
    </location>
</feature>
<evidence type="ECO:0000313" key="3">
    <source>
        <dbReference type="EMBL" id="KAF5370707.1"/>
    </source>
</evidence>
<dbReference type="Proteomes" id="UP000559256">
    <property type="component" value="Unassembled WGS sequence"/>
</dbReference>
<dbReference type="OrthoDB" id="1751210at2759"/>
<dbReference type="EMBL" id="JAACJM010000010">
    <property type="protein sequence ID" value="KAF5370707.1"/>
    <property type="molecule type" value="Genomic_DNA"/>
</dbReference>
<dbReference type="PANTHER" id="PTHR39463">
    <property type="entry name" value="MEDUSA"/>
    <property type="match status" value="1"/>
</dbReference>
<evidence type="ECO:0000256" key="1">
    <source>
        <dbReference type="SAM" id="MobiDB-lite"/>
    </source>
</evidence>
<accession>A0A8H5GTB4</accession>
<dbReference type="AlphaFoldDB" id="A0A8H5GTB4"/>
<comment type="caution">
    <text evidence="3">The sequence shown here is derived from an EMBL/GenBank/DDBJ whole genome shotgun (WGS) entry which is preliminary data.</text>
</comment>
<dbReference type="GO" id="GO:0005634">
    <property type="term" value="C:nucleus"/>
    <property type="evidence" value="ECO:0007669"/>
    <property type="project" value="TreeGrafter"/>
</dbReference>
<organism evidence="3 4">
    <name type="scientific">Tetrapyrgos nigripes</name>
    <dbReference type="NCBI Taxonomy" id="182062"/>
    <lineage>
        <taxon>Eukaryota</taxon>
        <taxon>Fungi</taxon>
        <taxon>Dikarya</taxon>
        <taxon>Basidiomycota</taxon>
        <taxon>Agaricomycotina</taxon>
        <taxon>Agaricomycetes</taxon>
        <taxon>Agaricomycetidae</taxon>
        <taxon>Agaricales</taxon>
        <taxon>Marasmiineae</taxon>
        <taxon>Marasmiaceae</taxon>
        <taxon>Tetrapyrgos</taxon>
    </lineage>
</organism>
<evidence type="ECO:0000259" key="2">
    <source>
        <dbReference type="Pfam" id="PF23305"/>
    </source>
</evidence>
<feature type="compositionally biased region" description="Basic and acidic residues" evidence="1">
    <location>
        <begin position="86"/>
        <end position="107"/>
    </location>
</feature>
<keyword evidence="4" id="KW-1185">Reference proteome</keyword>
<sequence>MSRVESQLQALRDCYSRVQTLRNLPQTLLTGPKQMVWLSGPQFAELKGIGETIKSEEVQEALRAAEASEKADGNVGIDVRRKQRRREYPESPKPEIESEGQKEAQEDRLKVAELEEYIRRFNMEHPSRLEVWRPTRNGGTEADATVLRMRIKDVLTAYVTAGTAEDGEMMVESIVCFGPRETGSPHGESSYEVYRAMSEWLAGQQVGIGGAAEKTKEANGFVDIKAAFKILRHEIFCTMLSVLEHHPAEGEVGVPLTVKLSLLHHNTDPIYLRLVFGSKPVATAVHKLQEPNLYQLDATAPVNDDRVVSLHVQVLNNQNLVLDSLAFGEFRYWFNSSPAGSPSRRHKRLSSIDTPRPPLDLPPGRRRAATTTATTRPPIPSASRIRANSLVRTKFSYSKSISEDLQAQTPVLQLITPLESICHNWDAEEIKAGRRLVRFTKVQDGCRLILTCSPVRQQDYVDTDSVISCIYREEAKACFVTSVDIIYLLERLTNDEFPVEEKNRIRRNLEGLRPTTVSKHKPGSEAFFQRIMEFPDPKPRNIEKDLKVFEWSLLGQALDKILSKYSVYTSSPTDSTISLPVDPPDDPNPVCHIATPDRDTFPQLTHTAPDSTKFEPAFDDEHFLLLSAHDNNSDALSVFQDRPASLPTSQPSSRGEPVTWQMDSPSHLGIGNYHSFQLNEVAPFAESDFSYHYGSILPSRDGSPHY</sequence>
<dbReference type="InterPro" id="IPR055509">
    <property type="entry name" value="DUF7082"/>
</dbReference>
<proteinExistence type="predicted"/>
<feature type="region of interest" description="Disordered" evidence="1">
    <location>
        <begin position="337"/>
        <end position="381"/>
    </location>
</feature>